<dbReference type="Proteomes" id="UP001152622">
    <property type="component" value="Chromosome 5"/>
</dbReference>
<keyword evidence="1" id="KW-0812">Transmembrane</keyword>
<accession>A0A9Q1IYX3</accession>
<organism evidence="2 3">
    <name type="scientific">Synaphobranchus kaupii</name>
    <name type="common">Kaup's arrowtooth eel</name>
    <dbReference type="NCBI Taxonomy" id="118154"/>
    <lineage>
        <taxon>Eukaryota</taxon>
        <taxon>Metazoa</taxon>
        <taxon>Chordata</taxon>
        <taxon>Craniata</taxon>
        <taxon>Vertebrata</taxon>
        <taxon>Euteleostomi</taxon>
        <taxon>Actinopterygii</taxon>
        <taxon>Neopterygii</taxon>
        <taxon>Teleostei</taxon>
        <taxon>Anguilliformes</taxon>
        <taxon>Synaphobranchidae</taxon>
        <taxon>Synaphobranchus</taxon>
    </lineage>
</organism>
<evidence type="ECO:0000313" key="2">
    <source>
        <dbReference type="EMBL" id="KAJ8360929.1"/>
    </source>
</evidence>
<dbReference type="AlphaFoldDB" id="A0A9Q1IYX3"/>
<evidence type="ECO:0000256" key="1">
    <source>
        <dbReference type="SAM" id="Phobius"/>
    </source>
</evidence>
<proteinExistence type="predicted"/>
<dbReference type="Gene3D" id="6.20.400.20">
    <property type="match status" value="1"/>
</dbReference>
<dbReference type="SUPFAM" id="SSF81321">
    <property type="entry name" value="Family A G protein-coupled receptor-like"/>
    <property type="match status" value="1"/>
</dbReference>
<evidence type="ECO:0000313" key="3">
    <source>
        <dbReference type="Proteomes" id="UP001152622"/>
    </source>
</evidence>
<feature type="transmembrane region" description="Helical" evidence="1">
    <location>
        <begin position="44"/>
        <end position="69"/>
    </location>
</feature>
<dbReference type="EMBL" id="JAINUF010000005">
    <property type="protein sequence ID" value="KAJ8360929.1"/>
    <property type="molecule type" value="Genomic_DNA"/>
</dbReference>
<name>A0A9Q1IYX3_SYNKA</name>
<gene>
    <name evidence="2" type="ORF">SKAU_G00174540</name>
</gene>
<keyword evidence="1" id="KW-0472">Membrane</keyword>
<dbReference type="OrthoDB" id="10541337at2759"/>
<reference evidence="2" key="1">
    <citation type="journal article" date="2023" name="Science">
        <title>Genome structures resolve the early diversification of teleost fishes.</title>
        <authorList>
            <person name="Parey E."/>
            <person name="Louis A."/>
            <person name="Montfort J."/>
            <person name="Bouchez O."/>
            <person name="Roques C."/>
            <person name="Iampietro C."/>
            <person name="Lluch J."/>
            <person name="Castinel A."/>
            <person name="Donnadieu C."/>
            <person name="Desvignes T."/>
            <person name="Floi Bucao C."/>
            <person name="Jouanno E."/>
            <person name="Wen M."/>
            <person name="Mejri S."/>
            <person name="Dirks R."/>
            <person name="Jansen H."/>
            <person name="Henkel C."/>
            <person name="Chen W.J."/>
            <person name="Zahm M."/>
            <person name="Cabau C."/>
            <person name="Klopp C."/>
            <person name="Thompson A.W."/>
            <person name="Robinson-Rechavi M."/>
            <person name="Braasch I."/>
            <person name="Lecointre G."/>
            <person name="Bobe J."/>
            <person name="Postlethwait J.H."/>
            <person name="Berthelot C."/>
            <person name="Roest Crollius H."/>
            <person name="Guiguen Y."/>
        </authorList>
    </citation>
    <scope>NUCLEOTIDE SEQUENCE</scope>
    <source>
        <strain evidence="2">WJC10195</strain>
    </source>
</reference>
<keyword evidence="1" id="KW-1133">Transmembrane helix</keyword>
<protein>
    <submittedName>
        <fullName evidence="2">Uncharacterized protein</fullName>
    </submittedName>
</protein>
<comment type="caution">
    <text evidence="2">The sequence shown here is derived from an EMBL/GenBank/DDBJ whole genome shotgun (WGS) entry which is preliminary data.</text>
</comment>
<sequence>MEFPEEPADFRDPRTIRFYNESLYQTNDSVFNETDGFLPTSVKITIVVVYMVVCVVGLVGNCLVMYVIIRIEQQGPLESTTLVLEDHWI</sequence>
<keyword evidence="3" id="KW-1185">Reference proteome</keyword>